<sequence length="189" mass="20000">MAGRAGLTVPALTTAAAELADEVGFDQVTVSALARRVGVQPASLYAHLRGTDDLRTRIAVRALEEIGDRLSVALAGRARREALQALVDVMRDYAREHPGRWAATQVRVDVTRAGAAGARVSALTAGVLRGYDLPDAEVPHAVRFVGSTVNGFLHLQAIGGFDHSAPDAQQSWARTTDALDAALRAWPTA</sequence>
<evidence type="ECO:0000313" key="7">
    <source>
        <dbReference type="Proteomes" id="UP000677804"/>
    </source>
</evidence>
<keyword evidence="7" id="KW-1185">Reference proteome</keyword>
<gene>
    <name evidence="6" type="ORF">KG103_14460</name>
</gene>
<dbReference type="PROSITE" id="PS50977">
    <property type="entry name" value="HTH_TETR_2"/>
    <property type="match status" value="1"/>
</dbReference>
<keyword evidence="1" id="KW-0805">Transcription regulation</keyword>
<dbReference type="Pfam" id="PF13305">
    <property type="entry name" value="TetR_C_33"/>
    <property type="match status" value="1"/>
</dbReference>
<dbReference type="InterPro" id="IPR025996">
    <property type="entry name" value="MT1864/Rv1816-like_C"/>
</dbReference>
<organism evidence="6 7">
    <name type="scientific">Cellulomonas wangleii</name>
    <dbReference type="NCBI Taxonomy" id="2816956"/>
    <lineage>
        <taxon>Bacteria</taxon>
        <taxon>Bacillati</taxon>
        <taxon>Actinomycetota</taxon>
        <taxon>Actinomycetes</taxon>
        <taxon>Micrococcales</taxon>
        <taxon>Cellulomonadaceae</taxon>
        <taxon>Cellulomonas</taxon>
    </lineage>
</organism>
<reference evidence="6 7" key="1">
    <citation type="submission" date="2021-05" db="EMBL/GenBank/DDBJ databases">
        <title>Novel species in genus Cellulomonas.</title>
        <authorList>
            <person name="Zhang G."/>
        </authorList>
    </citation>
    <scope>NUCLEOTIDE SEQUENCE [LARGE SCALE GENOMIC DNA]</scope>
    <source>
        <strain evidence="7">zg-ZUI222</strain>
    </source>
</reference>
<feature type="domain" description="HTH tetR-type" evidence="5">
    <location>
        <begin position="6"/>
        <end position="66"/>
    </location>
</feature>
<dbReference type="RefSeq" id="WP_207339225.1">
    <property type="nucleotide sequence ID" value="NZ_CP074405.1"/>
</dbReference>
<dbReference type="InterPro" id="IPR050109">
    <property type="entry name" value="HTH-type_TetR-like_transc_reg"/>
</dbReference>
<evidence type="ECO:0000256" key="1">
    <source>
        <dbReference type="ARBA" id="ARBA00023015"/>
    </source>
</evidence>
<keyword evidence="2 4" id="KW-0238">DNA-binding</keyword>
<evidence type="ECO:0000256" key="4">
    <source>
        <dbReference type="PROSITE-ProRule" id="PRU00335"/>
    </source>
</evidence>
<protein>
    <submittedName>
        <fullName evidence="6">WHG domain-containing protein</fullName>
    </submittedName>
</protein>
<dbReference type="InterPro" id="IPR036271">
    <property type="entry name" value="Tet_transcr_reg_TetR-rel_C_sf"/>
</dbReference>
<feature type="DNA-binding region" description="H-T-H motif" evidence="4">
    <location>
        <begin position="29"/>
        <end position="48"/>
    </location>
</feature>
<evidence type="ECO:0000256" key="3">
    <source>
        <dbReference type="ARBA" id="ARBA00023163"/>
    </source>
</evidence>
<dbReference type="EMBL" id="CP074405">
    <property type="protein sequence ID" value="QVI61648.1"/>
    <property type="molecule type" value="Genomic_DNA"/>
</dbReference>
<accession>A0ABX8D2H9</accession>
<dbReference type="Pfam" id="PF00440">
    <property type="entry name" value="TetR_N"/>
    <property type="match status" value="1"/>
</dbReference>
<dbReference type="SUPFAM" id="SSF48498">
    <property type="entry name" value="Tetracyclin repressor-like, C-terminal domain"/>
    <property type="match status" value="1"/>
</dbReference>
<evidence type="ECO:0000256" key="2">
    <source>
        <dbReference type="ARBA" id="ARBA00023125"/>
    </source>
</evidence>
<dbReference type="Gene3D" id="1.10.357.10">
    <property type="entry name" value="Tetracycline Repressor, domain 2"/>
    <property type="match status" value="1"/>
</dbReference>
<evidence type="ECO:0000313" key="6">
    <source>
        <dbReference type="EMBL" id="QVI61648.1"/>
    </source>
</evidence>
<dbReference type="Gene3D" id="1.10.10.60">
    <property type="entry name" value="Homeodomain-like"/>
    <property type="match status" value="1"/>
</dbReference>
<dbReference type="InterPro" id="IPR009057">
    <property type="entry name" value="Homeodomain-like_sf"/>
</dbReference>
<dbReference type="InterPro" id="IPR001647">
    <property type="entry name" value="HTH_TetR"/>
</dbReference>
<keyword evidence="3" id="KW-0804">Transcription</keyword>
<dbReference type="PANTHER" id="PTHR30055">
    <property type="entry name" value="HTH-TYPE TRANSCRIPTIONAL REGULATOR RUTR"/>
    <property type="match status" value="1"/>
</dbReference>
<dbReference type="SUPFAM" id="SSF46689">
    <property type="entry name" value="Homeodomain-like"/>
    <property type="match status" value="1"/>
</dbReference>
<name>A0ABX8D2H9_9CELL</name>
<dbReference type="Proteomes" id="UP000677804">
    <property type="component" value="Chromosome"/>
</dbReference>
<proteinExistence type="predicted"/>
<evidence type="ECO:0000259" key="5">
    <source>
        <dbReference type="PROSITE" id="PS50977"/>
    </source>
</evidence>
<dbReference type="PANTHER" id="PTHR30055:SF239">
    <property type="entry name" value="TRANSCRIPTIONAL REGULATORY PROTEIN"/>
    <property type="match status" value="1"/>
</dbReference>